<keyword evidence="2" id="KW-1185">Reference proteome</keyword>
<sequence length="48" mass="4894">MVNAVLIIVLAAMFAGAVLKIVHEKKKGNKCIGCPYGQTGGNGCSCGK</sequence>
<accession>A0A1M6ISC2</accession>
<dbReference type="RefSeq" id="WP_139258005.1">
    <property type="nucleotide sequence ID" value="NZ_FQZL01000018.1"/>
</dbReference>
<dbReference type="Proteomes" id="UP000184052">
    <property type="component" value="Unassembled WGS sequence"/>
</dbReference>
<reference evidence="1 2" key="1">
    <citation type="submission" date="2016-11" db="EMBL/GenBank/DDBJ databases">
        <authorList>
            <person name="Jaros S."/>
            <person name="Januszkiewicz K."/>
            <person name="Wedrychowicz H."/>
        </authorList>
    </citation>
    <scope>NUCLEOTIDE SEQUENCE [LARGE SCALE GENOMIC DNA]</scope>
    <source>
        <strain evidence="1 2">DSM 17477</strain>
    </source>
</reference>
<evidence type="ECO:0008006" key="3">
    <source>
        <dbReference type="Google" id="ProtNLM"/>
    </source>
</evidence>
<gene>
    <name evidence="1" type="ORF">SAMN02745751_02414</name>
</gene>
<protein>
    <recommendedName>
        <fullName evidence="3">Virus attachment protein p12 family protein</fullName>
    </recommendedName>
</protein>
<proteinExistence type="predicted"/>
<dbReference type="AlphaFoldDB" id="A0A1M6ISC2"/>
<name>A0A1M6ISC2_9FIRM</name>
<dbReference type="EMBL" id="FQZL01000018">
    <property type="protein sequence ID" value="SHJ37277.1"/>
    <property type="molecule type" value="Genomic_DNA"/>
</dbReference>
<dbReference type="STRING" id="1121476.SAMN02745751_02414"/>
<evidence type="ECO:0000313" key="1">
    <source>
        <dbReference type="EMBL" id="SHJ37277.1"/>
    </source>
</evidence>
<evidence type="ECO:0000313" key="2">
    <source>
        <dbReference type="Proteomes" id="UP000184052"/>
    </source>
</evidence>
<dbReference type="OrthoDB" id="9813965at2"/>
<organism evidence="1 2">
    <name type="scientific">Dethiosulfatibacter aminovorans DSM 17477</name>
    <dbReference type="NCBI Taxonomy" id="1121476"/>
    <lineage>
        <taxon>Bacteria</taxon>
        <taxon>Bacillati</taxon>
        <taxon>Bacillota</taxon>
        <taxon>Tissierellia</taxon>
        <taxon>Dethiosulfatibacter</taxon>
    </lineage>
</organism>